<gene>
    <name evidence="1" type="ORF">XAT740_LOCUS57217</name>
</gene>
<name>A0A816FLC2_ADIRI</name>
<protein>
    <submittedName>
        <fullName evidence="1">Uncharacterized protein</fullName>
    </submittedName>
</protein>
<proteinExistence type="predicted"/>
<dbReference type="AlphaFoldDB" id="A0A816FLC2"/>
<feature type="non-terminal residue" evidence="1">
    <location>
        <position position="48"/>
    </location>
</feature>
<dbReference type="Proteomes" id="UP000663828">
    <property type="component" value="Unassembled WGS sequence"/>
</dbReference>
<keyword evidence="2" id="KW-1185">Reference proteome</keyword>
<accession>A0A816FLC2</accession>
<comment type="caution">
    <text evidence="1">The sequence shown here is derived from an EMBL/GenBank/DDBJ whole genome shotgun (WGS) entry which is preliminary data.</text>
</comment>
<dbReference type="EMBL" id="CAJNOR010011660">
    <property type="protein sequence ID" value="CAF1662848.1"/>
    <property type="molecule type" value="Genomic_DNA"/>
</dbReference>
<reference evidence="1" key="1">
    <citation type="submission" date="2021-02" db="EMBL/GenBank/DDBJ databases">
        <authorList>
            <person name="Nowell W R."/>
        </authorList>
    </citation>
    <scope>NUCLEOTIDE SEQUENCE</scope>
</reference>
<evidence type="ECO:0000313" key="2">
    <source>
        <dbReference type="Proteomes" id="UP000663828"/>
    </source>
</evidence>
<sequence length="48" mass="4960">MGFSSDDLFRGYGGLGGPFYGGYGAPMGYGIPYGGYGYGYPYGGYGYG</sequence>
<evidence type="ECO:0000313" key="1">
    <source>
        <dbReference type="EMBL" id="CAF1662848.1"/>
    </source>
</evidence>
<organism evidence="1 2">
    <name type="scientific">Adineta ricciae</name>
    <name type="common">Rotifer</name>
    <dbReference type="NCBI Taxonomy" id="249248"/>
    <lineage>
        <taxon>Eukaryota</taxon>
        <taxon>Metazoa</taxon>
        <taxon>Spiralia</taxon>
        <taxon>Gnathifera</taxon>
        <taxon>Rotifera</taxon>
        <taxon>Eurotatoria</taxon>
        <taxon>Bdelloidea</taxon>
        <taxon>Adinetida</taxon>
        <taxon>Adinetidae</taxon>
        <taxon>Adineta</taxon>
    </lineage>
</organism>